<dbReference type="InterPro" id="IPR000150">
    <property type="entry name" value="Cof"/>
</dbReference>
<reference evidence="2" key="1">
    <citation type="submission" date="2016-10" db="EMBL/GenBank/DDBJ databases">
        <authorList>
            <person name="Varghese N."/>
            <person name="Submissions S."/>
        </authorList>
    </citation>
    <scope>NUCLEOTIDE SEQUENCE [LARGE SCALE GENOMIC DNA]</scope>
    <source>
        <strain evidence="2">DSM 17724</strain>
    </source>
</reference>
<name>A0A1I0PMV8_9FLAO</name>
<dbReference type="GO" id="GO:0000287">
    <property type="term" value="F:magnesium ion binding"/>
    <property type="evidence" value="ECO:0007669"/>
    <property type="project" value="TreeGrafter"/>
</dbReference>
<dbReference type="GO" id="GO:0016791">
    <property type="term" value="F:phosphatase activity"/>
    <property type="evidence" value="ECO:0007669"/>
    <property type="project" value="TreeGrafter"/>
</dbReference>
<dbReference type="InterPro" id="IPR006379">
    <property type="entry name" value="HAD-SF_hydro_IIB"/>
</dbReference>
<organism evidence="1 2">
    <name type="scientific">Chryseobacterium wanjuense</name>
    <dbReference type="NCBI Taxonomy" id="356305"/>
    <lineage>
        <taxon>Bacteria</taxon>
        <taxon>Pseudomonadati</taxon>
        <taxon>Bacteroidota</taxon>
        <taxon>Flavobacteriia</taxon>
        <taxon>Flavobacteriales</taxon>
        <taxon>Weeksellaceae</taxon>
        <taxon>Chryseobacterium group</taxon>
        <taxon>Chryseobacterium</taxon>
    </lineage>
</organism>
<dbReference type="Gene3D" id="3.30.1240.10">
    <property type="match status" value="1"/>
</dbReference>
<dbReference type="InterPro" id="IPR036412">
    <property type="entry name" value="HAD-like_sf"/>
</dbReference>
<evidence type="ECO:0008006" key="3">
    <source>
        <dbReference type="Google" id="ProtNLM"/>
    </source>
</evidence>
<sequence length="268" mass="29619">MDTFNAENPTPIKAVFFDIDGTLISFKTNKIPDSTKKAIENLRRKGIKVIVATGRSINTLAHISHIEFDGFITFNGGYCATTDGEILSKNIIDPNDIKNLINYAENFPLSYSLMYEDKVEINDATPEVVGMYAHVNLPVPPIHDKENIDIENVFQANIFLGPDAEKEFMETVMPNSVASRWTPLFADVNPGGISKKVGVQTFCDHFGIDVSETMSFGDGGNDIFMLKFTKIGIAMGNANENVKEIADYITEDVDNNGIEKALLHFGLI</sequence>
<dbReference type="InterPro" id="IPR023214">
    <property type="entry name" value="HAD_sf"/>
</dbReference>
<dbReference type="SUPFAM" id="SSF56784">
    <property type="entry name" value="HAD-like"/>
    <property type="match status" value="1"/>
</dbReference>
<keyword evidence="2" id="KW-1185">Reference proteome</keyword>
<proteinExistence type="predicted"/>
<dbReference type="PANTHER" id="PTHR10000">
    <property type="entry name" value="PHOSPHOSERINE PHOSPHATASE"/>
    <property type="match status" value="1"/>
</dbReference>
<accession>A0A1I0PMV8</accession>
<gene>
    <name evidence="1" type="ORF">SAMN05421841_1312</name>
</gene>
<dbReference type="Pfam" id="PF08282">
    <property type="entry name" value="Hydrolase_3"/>
    <property type="match status" value="1"/>
</dbReference>
<dbReference type="Proteomes" id="UP000199469">
    <property type="component" value="Unassembled WGS sequence"/>
</dbReference>
<dbReference type="SFLD" id="SFLDS00003">
    <property type="entry name" value="Haloacid_Dehalogenase"/>
    <property type="match status" value="1"/>
</dbReference>
<dbReference type="SFLD" id="SFLDG01140">
    <property type="entry name" value="C2.B:_Phosphomannomutase_and_P"/>
    <property type="match status" value="1"/>
</dbReference>
<protein>
    <recommendedName>
        <fullName evidence="3">Cof subfamily of IIB subfamily of haloacid dehalogenase superfamily/HAD-superfamily hydrolase, subfamily IIB</fullName>
    </recommendedName>
</protein>
<dbReference type="PANTHER" id="PTHR10000:SF25">
    <property type="entry name" value="PHOSPHATASE YKRA-RELATED"/>
    <property type="match status" value="1"/>
</dbReference>
<dbReference type="SFLD" id="SFLDG01144">
    <property type="entry name" value="C2.B.4:_PGP_Like"/>
    <property type="match status" value="1"/>
</dbReference>
<dbReference type="NCBIfam" id="TIGR01484">
    <property type="entry name" value="HAD-SF-IIB"/>
    <property type="match status" value="1"/>
</dbReference>
<dbReference type="Gene3D" id="3.40.50.1000">
    <property type="entry name" value="HAD superfamily/HAD-like"/>
    <property type="match status" value="1"/>
</dbReference>
<dbReference type="GO" id="GO:0005829">
    <property type="term" value="C:cytosol"/>
    <property type="evidence" value="ECO:0007669"/>
    <property type="project" value="TreeGrafter"/>
</dbReference>
<dbReference type="NCBIfam" id="TIGR00099">
    <property type="entry name" value="Cof-subfamily"/>
    <property type="match status" value="1"/>
</dbReference>
<dbReference type="STRING" id="356305.SAMN05421841_1312"/>
<evidence type="ECO:0000313" key="1">
    <source>
        <dbReference type="EMBL" id="SEW15744.1"/>
    </source>
</evidence>
<dbReference type="EMBL" id="FOIU01000001">
    <property type="protein sequence ID" value="SEW15744.1"/>
    <property type="molecule type" value="Genomic_DNA"/>
</dbReference>
<evidence type="ECO:0000313" key="2">
    <source>
        <dbReference type="Proteomes" id="UP000199469"/>
    </source>
</evidence>
<dbReference type="AlphaFoldDB" id="A0A1I0PMV8"/>